<protein>
    <submittedName>
        <fullName evidence="1">Uncharacterized protein</fullName>
    </submittedName>
</protein>
<evidence type="ECO:0000313" key="1">
    <source>
        <dbReference type="EMBL" id="ACR76217.1"/>
    </source>
</evidence>
<accession>C4ZG11</accession>
<dbReference type="HOGENOM" id="CLU_2843315_0_0_9"/>
<organism evidence="1 2">
    <name type="scientific">Agathobacter rectalis (strain ATCC 33656 / DSM 3377 / JCM 17463 / KCTC 5835 / VPI 0990)</name>
    <name type="common">Eubacterium rectale</name>
    <dbReference type="NCBI Taxonomy" id="515619"/>
    <lineage>
        <taxon>Bacteria</taxon>
        <taxon>Bacillati</taxon>
        <taxon>Bacillota</taxon>
        <taxon>Clostridia</taxon>
        <taxon>Lachnospirales</taxon>
        <taxon>Lachnospiraceae</taxon>
        <taxon>Agathobacter</taxon>
    </lineage>
</organism>
<reference evidence="1 2" key="1">
    <citation type="journal article" date="2009" name="Proc. Natl. Acad. Sci. U.S.A.">
        <title>Characterizing a model human gut microbiota composed of members of its two dominant bacterial phyla.</title>
        <authorList>
            <person name="Mahowald M.A."/>
            <person name="Rey F.E."/>
            <person name="Seedorf H."/>
            <person name="Turnbaugh P.J."/>
            <person name="Fulton R.S."/>
            <person name="Wollam A."/>
            <person name="Shah N."/>
            <person name="Wang C."/>
            <person name="Magrini V."/>
            <person name="Wilson R.K."/>
            <person name="Cantarel B.L."/>
            <person name="Coutinho P.M."/>
            <person name="Henrissat B."/>
            <person name="Crock L.W."/>
            <person name="Russell A."/>
            <person name="Verberkmoes N.C."/>
            <person name="Hettich R.L."/>
            <person name="Gordon J.I."/>
        </authorList>
    </citation>
    <scope>NUCLEOTIDE SEQUENCE [LARGE SCALE GENOMIC DNA]</scope>
    <source>
        <strain evidence="2">ATCC 33656 / DSM 3377 / JCM 17463 / KCTC 5835 / LMG 30912 / VPI 0990</strain>
    </source>
</reference>
<evidence type="ECO:0000313" key="2">
    <source>
        <dbReference type="Proteomes" id="UP000001477"/>
    </source>
</evidence>
<name>C4ZG11_AGARV</name>
<dbReference type="STRING" id="515619.EUBREC_2486"/>
<dbReference type="KEGG" id="ere:EUBREC_2486"/>
<sequence length="65" mass="7697">MSFDKLIYISIHAPTRGATVLILNQLLLLIFQSTLPREERQKCRVWLNNQRNFNPRSHERSDIFG</sequence>
<proteinExistence type="predicted"/>
<dbReference type="EMBL" id="CP001107">
    <property type="protein sequence ID" value="ACR76217.1"/>
    <property type="molecule type" value="Genomic_DNA"/>
</dbReference>
<dbReference type="AlphaFoldDB" id="C4ZG11"/>
<dbReference type="PaxDb" id="515619-EUBREC_2486"/>
<gene>
    <name evidence="1" type="ordered locus">EUBREC_2486</name>
</gene>
<dbReference type="Proteomes" id="UP000001477">
    <property type="component" value="Chromosome"/>
</dbReference>